<evidence type="ECO:0000256" key="1">
    <source>
        <dbReference type="SAM" id="MobiDB-lite"/>
    </source>
</evidence>
<gene>
    <name evidence="3" type="ORF">GSONMT00039630001</name>
</gene>
<evidence type="ECO:0000256" key="2">
    <source>
        <dbReference type="SAM" id="Phobius"/>
    </source>
</evidence>
<organism evidence="3 4">
    <name type="scientific">Oncorhynchus mykiss</name>
    <name type="common">Rainbow trout</name>
    <name type="synonym">Salmo gairdneri</name>
    <dbReference type="NCBI Taxonomy" id="8022"/>
    <lineage>
        <taxon>Eukaryota</taxon>
        <taxon>Metazoa</taxon>
        <taxon>Chordata</taxon>
        <taxon>Craniata</taxon>
        <taxon>Vertebrata</taxon>
        <taxon>Euteleostomi</taxon>
        <taxon>Actinopterygii</taxon>
        <taxon>Neopterygii</taxon>
        <taxon>Teleostei</taxon>
        <taxon>Protacanthopterygii</taxon>
        <taxon>Salmoniformes</taxon>
        <taxon>Salmonidae</taxon>
        <taxon>Salmoninae</taxon>
        <taxon>Oncorhynchus</taxon>
    </lineage>
</organism>
<keyword evidence="2" id="KW-0812">Transmembrane</keyword>
<keyword evidence="2" id="KW-1133">Transmembrane helix</keyword>
<accession>A0A060YAD5</accession>
<sequence length="110" mass="12229">MLLGAPVIISLIAGIAIPVIIVGIPIYMGRKVHGRCKKNNISGSKHYLTVASGVMMSVFVSPVIAAVTVGKDSDKQQEHKQQEHKQQEHKQQEHKQKEHKPTRTPLRLVH</sequence>
<keyword evidence="2" id="KW-0472">Membrane</keyword>
<dbReference type="STRING" id="8022.A0A060YAD5"/>
<feature type="transmembrane region" description="Helical" evidence="2">
    <location>
        <begin position="47"/>
        <end position="69"/>
    </location>
</feature>
<dbReference type="Proteomes" id="UP000193380">
    <property type="component" value="Unassembled WGS sequence"/>
</dbReference>
<protein>
    <submittedName>
        <fullName evidence="3">Uncharacterized protein</fullName>
    </submittedName>
</protein>
<proteinExistence type="predicted"/>
<dbReference type="PaxDb" id="8022-A0A060YAD5"/>
<dbReference type="AlphaFoldDB" id="A0A060YAD5"/>
<feature type="region of interest" description="Disordered" evidence="1">
    <location>
        <begin position="70"/>
        <end position="110"/>
    </location>
</feature>
<evidence type="ECO:0000313" key="4">
    <source>
        <dbReference type="Proteomes" id="UP000193380"/>
    </source>
</evidence>
<evidence type="ECO:0000313" key="3">
    <source>
        <dbReference type="EMBL" id="CDQ88898.1"/>
    </source>
</evidence>
<name>A0A060YAD5_ONCMY</name>
<reference evidence="3" key="1">
    <citation type="journal article" date="2014" name="Nat. Commun.">
        <title>The rainbow trout genome provides novel insights into evolution after whole-genome duplication in vertebrates.</title>
        <authorList>
            <person name="Berthelot C."/>
            <person name="Brunet F."/>
            <person name="Chalopin D."/>
            <person name="Juanchich A."/>
            <person name="Bernard M."/>
            <person name="Noel B."/>
            <person name="Bento P."/>
            <person name="Da Silva C."/>
            <person name="Labadie K."/>
            <person name="Alberti A."/>
            <person name="Aury J.M."/>
            <person name="Louis A."/>
            <person name="Dehais P."/>
            <person name="Bardou P."/>
            <person name="Montfort J."/>
            <person name="Klopp C."/>
            <person name="Cabau C."/>
            <person name="Gaspin C."/>
            <person name="Thorgaard G.H."/>
            <person name="Boussaha M."/>
            <person name="Quillet E."/>
            <person name="Guyomard R."/>
            <person name="Galiana D."/>
            <person name="Bobe J."/>
            <person name="Volff J.N."/>
            <person name="Genet C."/>
            <person name="Wincker P."/>
            <person name="Jaillon O."/>
            <person name="Roest Crollius H."/>
            <person name="Guiguen Y."/>
        </authorList>
    </citation>
    <scope>NUCLEOTIDE SEQUENCE [LARGE SCALE GENOMIC DNA]</scope>
</reference>
<reference evidence="3" key="2">
    <citation type="submission" date="2014-03" db="EMBL/GenBank/DDBJ databases">
        <authorList>
            <person name="Genoscope - CEA"/>
        </authorList>
    </citation>
    <scope>NUCLEOTIDE SEQUENCE</scope>
</reference>
<feature type="compositionally biased region" description="Basic and acidic residues" evidence="1">
    <location>
        <begin position="71"/>
        <end position="101"/>
    </location>
</feature>
<dbReference type="EMBL" id="FR909039">
    <property type="protein sequence ID" value="CDQ88898.1"/>
    <property type="molecule type" value="Genomic_DNA"/>
</dbReference>
<feature type="transmembrane region" description="Helical" evidence="2">
    <location>
        <begin position="6"/>
        <end position="27"/>
    </location>
</feature>